<dbReference type="AlphaFoldDB" id="J0WNP8"/>
<dbReference type="InParanoid" id="J0WNP8"/>
<evidence type="ECO:0000313" key="2">
    <source>
        <dbReference type="Proteomes" id="UP000006514"/>
    </source>
</evidence>
<name>J0WNP8_AURST</name>
<dbReference type="KEGG" id="adl:AURDEDRAFT_177466"/>
<protein>
    <submittedName>
        <fullName evidence="1">Uncharacterized protein</fullName>
    </submittedName>
</protein>
<gene>
    <name evidence="1" type="ORF">AURDEDRAFT_177466</name>
</gene>
<evidence type="ECO:0000313" key="1">
    <source>
        <dbReference type="EMBL" id="EJD33452.1"/>
    </source>
</evidence>
<proteinExistence type="predicted"/>
<reference evidence="2" key="1">
    <citation type="journal article" date="2012" name="Science">
        <title>The Paleozoic origin of enzymatic lignin decomposition reconstructed from 31 fungal genomes.</title>
        <authorList>
            <person name="Floudas D."/>
            <person name="Binder M."/>
            <person name="Riley R."/>
            <person name="Barry K."/>
            <person name="Blanchette R.A."/>
            <person name="Henrissat B."/>
            <person name="Martinez A.T."/>
            <person name="Otillar R."/>
            <person name="Spatafora J.W."/>
            <person name="Yadav J.S."/>
            <person name="Aerts A."/>
            <person name="Benoit I."/>
            <person name="Boyd A."/>
            <person name="Carlson A."/>
            <person name="Copeland A."/>
            <person name="Coutinho P.M."/>
            <person name="de Vries R.P."/>
            <person name="Ferreira P."/>
            <person name="Findley K."/>
            <person name="Foster B."/>
            <person name="Gaskell J."/>
            <person name="Glotzer D."/>
            <person name="Gorecki P."/>
            <person name="Heitman J."/>
            <person name="Hesse C."/>
            <person name="Hori C."/>
            <person name="Igarashi K."/>
            <person name="Jurgens J.A."/>
            <person name="Kallen N."/>
            <person name="Kersten P."/>
            <person name="Kohler A."/>
            <person name="Kuees U."/>
            <person name="Kumar T.K.A."/>
            <person name="Kuo A."/>
            <person name="LaButti K."/>
            <person name="Larrondo L.F."/>
            <person name="Lindquist E."/>
            <person name="Ling A."/>
            <person name="Lombard V."/>
            <person name="Lucas S."/>
            <person name="Lundell T."/>
            <person name="Martin R."/>
            <person name="McLaughlin D.J."/>
            <person name="Morgenstern I."/>
            <person name="Morin E."/>
            <person name="Murat C."/>
            <person name="Nagy L.G."/>
            <person name="Nolan M."/>
            <person name="Ohm R.A."/>
            <person name="Patyshakuliyeva A."/>
            <person name="Rokas A."/>
            <person name="Ruiz-Duenas F.J."/>
            <person name="Sabat G."/>
            <person name="Salamov A."/>
            <person name="Samejima M."/>
            <person name="Schmutz J."/>
            <person name="Slot J.C."/>
            <person name="St John F."/>
            <person name="Stenlid J."/>
            <person name="Sun H."/>
            <person name="Sun S."/>
            <person name="Syed K."/>
            <person name="Tsang A."/>
            <person name="Wiebenga A."/>
            <person name="Young D."/>
            <person name="Pisabarro A."/>
            <person name="Eastwood D.C."/>
            <person name="Martin F."/>
            <person name="Cullen D."/>
            <person name="Grigoriev I.V."/>
            <person name="Hibbett D.S."/>
        </authorList>
    </citation>
    <scope>NUCLEOTIDE SEQUENCE [LARGE SCALE GENOMIC DNA]</scope>
    <source>
        <strain evidence="2">TFB10046</strain>
    </source>
</reference>
<accession>J0WNP8</accession>
<keyword evidence="2" id="KW-1185">Reference proteome</keyword>
<sequence length="92" mass="9675">MLMTFAEWDENGRGALAGAARASELAQSALLFADPLGVGTVFGTRMQRCSPSALIDISRDRRAAASAWDSIAAVRSQVLLVPSPTIVLLASE</sequence>
<dbReference type="EMBL" id="JH688222">
    <property type="protein sequence ID" value="EJD33452.1"/>
    <property type="molecule type" value="Genomic_DNA"/>
</dbReference>
<dbReference type="Proteomes" id="UP000006514">
    <property type="component" value="Unassembled WGS sequence"/>
</dbReference>
<organism evidence="1 2">
    <name type="scientific">Auricularia subglabra (strain TFB-10046 / SS5)</name>
    <name type="common">White-rot fungus</name>
    <name type="synonym">Auricularia delicata (strain TFB10046)</name>
    <dbReference type="NCBI Taxonomy" id="717982"/>
    <lineage>
        <taxon>Eukaryota</taxon>
        <taxon>Fungi</taxon>
        <taxon>Dikarya</taxon>
        <taxon>Basidiomycota</taxon>
        <taxon>Agaricomycotina</taxon>
        <taxon>Agaricomycetes</taxon>
        <taxon>Auriculariales</taxon>
        <taxon>Auriculariaceae</taxon>
        <taxon>Auricularia</taxon>
    </lineage>
</organism>